<evidence type="ECO:0000313" key="10">
    <source>
        <dbReference type="Proteomes" id="UP000471152"/>
    </source>
</evidence>
<evidence type="ECO:0000256" key="4">
    <source>
        <dbReference type="ARBA" id="ARBA00023136"/>
    </source>
</evidence>
<dbReference type="Gene3D" id="1.20.1250.20">
    <property type="entry name" value="MFS general substrate transporter like domains"/>
    <property type="match status" value="1"/>
</dbReference>
<dbReference type="EMBL" id="JAAGWH010000041">
    <property type="protein sequence ID" value="NEK95492.1"/>
    <property type="molecule type" value="Genomic_DNA"/>
</dbReference>
<dbReference type="InterPro" id="IPR036259">
    <property type="entry name" value="MFS_trans_sf"/>
</dbReference>
<evidence type="ECO:0000259" key="6">
    <source>
        <dbReference type="PROSITE" id="PS50850"/>
    </source>
</evidence>
<feature type="transmembrane region" description="Helical" evidence="5">
    <location>
        <begin position="138"/>
        <end position="159"/>
    </location>
</feature>
<keyword evidence="9" id="KW-1185">Reference proteome</keyword>
<proteinExistence type="predicted"/>
<keyword evidence="2 5" id="KW-0812">Transmembrane</keyword>
<accession>A0A6P0EV27</accession>
<dbReference type="PANTHER" id="PTHR23523">
    <property type="match status" value="1"/>
</dbReference>
<reference evidence="7 9" key="1">
    <citation type="submission" date="2020-01" db="EMBL/GenBank/DDBJ databases">
        <title>the WGS Modestobacter muralis CPCC 204518.</title>
        <authorList>
            <person name="Jiang Z."/>
        </authorList>
    </citation>
    <scope>NUCLEOTIDE SEQUENCE [LARGE SCALE GENOMIC DNA]</scope>
    <source>
        <strain evidence="7 9">DSM 100205</strain>
    </source>
</reference>
<gene>
    <name evidence="8" type="ORF">G3R41_15805</name>
    <name evidence="7" type="ORF">GCU67_15155</name>
</gene>
<name>A0A6P0EV27_9ACTN</name>
<evidence type="ECO:0000313" key="8">
    <source>
        <dbReference type="EMBL" id="NEN52380.1"/>
    </source>
</evidence>
<organism evidence="7 9">
    <name type="scientific">Modestobacter muralis</name>
    <dbReference type="NCBI Taxonomy" id="1608614"/>
    <lineage>
        <taxon>Bacteria</taxon>
        <taxon>Bacillati</taxon>
        <taxon>Actinomycetota</taxon>
        <taxon>Actinomycetes</taxon>
        <taxon>Geodermatophilales</taxon>
        <taxon>Geodermatophilaceae</taxon>
        <taxon>Modestobacter</taxon>
    </lineage>
</organism>
<dbReference type="Pfam" id="PF07690">
    <property type="entry name" value="MFS_1"/>
    <property type="match status" value="1"/>
</dbReference>
<evidence type="ECO:0000256" key="1">
    <source>
        <dbReference type="ARBA" id="ARBA00004651"/>
    </source>
</evidence>
<comment type="subcellular location">
    <subcellularLocation>
        <location evidence="1">Cell membrane</location>
        <topology evidence="1">Multi-pass membrane protein</topology>
    </subcellularLocation>
</comment>
<comment type="caution">
    <text evidence="7">The sequence shown here is derived from an EMBL/GenBank/DDBJ whole genome shotgun (WGS) entry which is preliminary data.</text>
</comment>
<feature type="transmembrane region" description="Helical" evidence="5">
    <location>
        <begin position="104"/>
        <end position="126"/>
    </location>
</feature>
<feature type="transmembrane region" description="Helical" evidence="5">
    <location>
        <begin position="12"/>
        <end position="36"/>
    </location>
</feature>
<dbReference type="PANTHER" id="PTHR23523:SF2">
    <property type="entry name" value="2-NITROIMIDAZOLE TRANSPORTER"/>
    <property type="match status" value="1"/>
</dbReference>
<evidence type="ECO:0000313" key="9">
    <source>
        <dbReference type="Proteomes" id="UP000468828"/>
    </source>
</evidence>
<evidence type="ECO:0000256" key="3">
    <source>
        <dbReference type="ARBA" id="ARBA00022989"/>
    </source>
</evidence>
<feature type="transmembrane region" description="Helical" evidence="5">
    <location>
        <begin position="334"/>
        <end position="354"/>
    </location>
</feature>
<dbReference type="RefSeq" id="WP_163612037.1">
    <property type="nucleotide sequence ID" value="NZ_JAAGWB010000043.1"/>
</dbReference>
<feature type="transmembrane region" description="Helical" evidence="5">
    <location>
        <begin position="205"/>
        <end position="230"/>
    </location>
</feature>
<feature type="domain" description="Major facilitator superfamily (MFS) profile" evidence="6">
    <location>
        <begin position="1"/>
        <end position="390"/>
    </location>
</feature>
<dbReference type="InterPro" id="IPR052524">
    <property type="entry name" value="MFS_Cyanate_Porter"/>
</dbReference>
<keyword evidence="4 5" id="KW-0472">Membrane</keyword>
<feature type="transmembrane region" description="Helical" evidence="5">
    <location>
        <begin position="48"/>
        <end position="68"/>
    </location>
</feature>
<dbReference type="GO" id="GO:0022857">
    <property type="term" value="F:transmembrane transporter activity"/>
    <property type="evidence" value="ECO:0007669"/>
    <property type="project" value="InterPro"/>
</dbReference>
<feature type="transmembrane region" description="Helical" evidence="5">
    <location>
        <begin position="165"/>
        <end position="184"/>
    </location>
</feature>
<dbReference type="InterPro" id="IPR011701">
    <property type="entry name" value="MFS"/>
</dbReference>
<dbReference type="SUPFAM" id="SSF103473">
    <property type="entry name" value="MFS general substrate transporter"/>
    <property type="match status" value="1"/>
</dbReference>
<keyword evidence="3 5" id="KW-1133">Transmembrane helix</keyword>
<dbReference type="GO" id="GO:0005886">
    <property type="term" value="C:plasma membrane"/>
    <property type="evidence" value="ECO:0007669"/>
    <property type="project" value="UniProtKB-SubCell"/>
</dbReference>
<feature type="transmembrane region" description="Helical" evidence="5">
    <location>
        <begin position="276"/>
        <end position="296"/>
    </location>
</feature>
<dbReference type="AlphaFoldDB" id="A0A6P0EV27"/>
<feature type="transmembrane region" description="Helical" evidence="5">
    <location>
        <begin position="80"/>
        <end position="98"/>
    </location>
</feature>
<feature type="transmembrane region" description="Helical" evidence="5">
    <location>
        <begin position="250"/>
        <end position="269"/>
    </location>
</feature>
<evidence type="ECO:0000256" key="2">
    <source>
        <dbReference type="ARBA" id="ARBA00022692"/>
    </source>
</evidence>
<dbReference type="Proteomes" id="UP000468828">
    <property type="component" value="Unassembled WGS sequence"/>
</dbReference>
<dbReference type="EMBL" id="JAAGWB010000043">
    <property type="protein sequence ID" value="NEN52380.1"/>
    <property type="molecule type" value="Genomic_DNA"/>
</dbReference>
<reference evidence="8 10" key="2">
    <citation type="submission" date="2020-02" db="EMBL/GenBank/DDBJ databases">
        <title>The WGS of Modestobacter muralis DSM 100205.</title>
        <authorList>
            <person name="Jiang Z."/>
        </authorList>
    </citation>
    <scope>NUCLEOTIDE SEQUENCE [LARGE SCALE GENOMIC DNA]</scope>
    <source>
        <strain evidence="8 10">DSM 100205</strain>
    </source>
</reference>
<feature type="transmembrane region" description="Helical" evidence="5">
    <location>
        <begin position="366"/>
        <end position="386"/>
    </location>
</feature>
<feature type="transmembrane region" description="Helical" evidence="5">
    <location>
        <begin position="302"/>
        <end position="322"/>
    </location>
</feature>
<dbReference type="Proteomes" id="UP000471152">
    <property type="component" value="Unassembled WGS sequence"/>
</dbReference>
<sequence length="403" mass="40510">MTAAPGPQAQQRGVLAAVVLTALNLRTAVTGFSVLIGTAGDALRFGQLVAGAIGTIVTACFAVAASAAPALVRRLGLERTAALALTATTAGIVLRALAWSPGVLLGASVLLFAGVGASNVVLIPIVKTHFPTRVRTLSTVYMVLLQVGQLVAPLVALALATIAGWRTASGVWAVFTAVAAVLWVRAARDRAPGTPAPARPAGRAVLARSPLALGLIGLMAMTALHVYTLITWLPTMYTDAGVGETSSAFLLSWFAGLGLVAAFVVPPLAGRLANPYPVVVVCAALMAVGYLGMLTAPAGGAFAWATAFGLGVSTFPLCLTLIGLRTADAASASALSGLVQGIGYGIGCVGPLALGALDQAAGSWRPAYLVLAATLVVTLAAGWWACRPQPAPVSAVPAAARRG</sequence>
<evidence type="ECO:0000256" key="5">
    <source>
        <dbReference type="SAM" id="Phobius"/>
    </source>
</evidence>
<protein>
    <submittedName>
        <fullName evidence="7">MFS transporter</fullName>
    </submittedName>
</protein>
<dbReference type="PROSITE" id="PS50850">
    <property type="entry name" value="MFS"/>
    <property type="match status" value="1"/>
</dbReference>
<evidence type="ECO:0000313" key="7">
    <source>
        <dbReference type="EMBL" id="NEK95492.1"/>
    </source>
</evidence>
<dbReference type="InterPro" id="IPR020846">
    <property type="entry name" value="MFS_dom"/>
</dbReference>